<reference evidence="7 8" key="1">
    <citation type="journal article" date="2024" name="BMC Biol.">
        <title>Comparative genomics of Ascetosporea gives new insight into the evolutionary basis for animal parasitism in Rhizaria.</title>
        <authorList>
            <person name="Hiltunen Thoren M."/>
            <person name="Onut-Brannstrom I."/>
            <person name="Alfjorden A."/>
            <person name="Peckova H."/>
            <person name="Swords F."/>
            <person name="Hooper C."/>
            <person name="Holzer A.S."/>
            <person name="Bass D."/>
            <person name="Burki F."/>
        </authorList>
    </citation>
    <scope>NUCLEOTIDE SEQUENCE [LARGE SCALE GENOMIC DNA]</scope>
    <source>
        <strain evidence="7">20-A016</strain>
    </source>
</reference>
<sequence>KKIVEIGDESLNKDDFVTKHWWFGGGCDLTPSIIYPSDCKHFHSVYKKICNKYFHRSYDLFKKKCDEYFYIPYRKEHRGVGGVFFDDLNGDREKIFSFVTEMANAFELSFIPIVSKRLNLEYSDRQKEWQEIRRGRYVEFNLLFDRGTKFGMNRENAKF</sequence>
<dbReference type="Proteomes" id="UP001439008">
    <property type="component" value="Unassembled WGS sequence"/>
</dbReference>
<dbReference type="InterPro" id="IPR001260">
    <property type="entry name" value="Coprogen_oxidase_aer"/>
</dbReference>
<dbReference type="PRINTS" id="PR00073">
    <property type="entry name" value="COPRGNOXDASE"/>
</dbReference>
<gene>
    <name evidence="7" type="primary">HEM13</name>
    <name evidence="7" type="ORF">MHBO_005185</name>
</gene>
<evidence type="ECO:0000256" key="1">
    <source>
        <dbReference type="ARBA" id="ARBA00005168"/>
    </source>
</evidence>
<comment type="pathway">
    <text evidence="1">Porphyrin-containing compound metabolism; protoporphyrin-IX biosynthesis; protoporphyrinogen-IX from coproporphyrinogen-III (O2 route): step 1/1.</text>
</comment>
<feature type="non-terminal residue" evidence="7">
    <location>
        <position position="1"/>
    </location>
</feature>
<dbReference type="PANTHER" id="PTHR10755:SF0">
    <property type="entry name" value="OXYGEN-DEPENDENT COPROPORPHYRINOGEN-III OXIDASE, MITOCHONDRIAL"/>
    <property type="match status" value="1"/>
</dbReference>
<dbReference type="Pfam" id="PF01218">
    <property type="entry name" value="Coprogen_oxidas"/>
    <property type="match status" value="1"/>
</dbReference>
<dbReference type="SUPFAM" id="SSF102886">
    <property type="entry name" value="Coproporphyrinogen III oxidase"/>
    <property type="match status" value="1"/>
</dbReference>
<evidence type="ECO:0000313" key="8">
    <source>
        <dbReference type="Proteomes" id="UP001439008"/>
    </source>
</evidence>
<evidence type="ECO:0000313" key="7">
    <source>
        <dbReference type="EMBL" id="MES1923589.1"/>
    </source>
</evidence>
<comment type="subunit">
    <text evidence="3">Homodimer.</text>
</comment>
<protein>
    <recommendedName>
        <fullName evidence="4">coproporphyrinogen oxidase</fullName>
        <ecNumber evidence="4">1.3.3.3</ecNumber>
    </recommendedName>
</protein>
<accession>A0ABV2AVB8</accession>
<proteinExistence type="inferred from homology"/>
<evidence type="ECO:0000256" key="6">
    <source>
        <dbReference type="ARBA" id="ARBA00023244"/>
    </source>
</evidence>
<evidence type="ECO:0000256" key="4">
    <source>
        <dbReference type="ARBA" id="ARBA00012869"/>
    </source>
</evidence>
<dbReference type="PANTHER" id="PTHR10755">
    <property type="entry name" value="COPROPORPHYRINOGEN III OXIDASE, MITOCHONDRIAL"/>
    <property type="match status" value="1"/>
</dbReference>
<keyword evidence="5 7" id="KW-0560">Oxidoreductase</keyword>
<comment type="similarity">
    <text evidence="2">Belongs to the aerobic coproporphyrinogen-III oxidase family.</text>
</comment>
<dbReference type="EC" id="1.3.3.3" evidence="4"/>
<dbReference type="EMBL" id="JBDODL010007016">
    <property type="protein sequence ID" value="MES1923589.1"/>
    <property type="molecule type" value="Genomic_DNA"/>
</dbReference>
<evidence type="ECO:0000256" key="3">
    <source>
        <dbReference type="ARBA" id="ARBA00011738"/>
    </source>
</evidence>
<organism evidence="7 8">
    <name type="scientific">Bonamia ostreae</name>
    <dbReference type="NCBI Taxonomy" id="126728"/>
    <lineage>
        <taxon>Eukaryota</taxon>
        <taxon>Sar</taxon>
        <taxon>Rhizaria</taxon>
        <taxon>Endomyxa</taxon>
        <taxon>Ascetosporea</taxon>
        <taxon>Haplosporida</taxon>
        <taxon>Bonamia</taxon>
    </lineage>
</organism>
<name>A0ABV2AVB8_9EUKA</name>
<dbReference type="GO" id="GO:0004109">
    <property type="term" value="F:coproporphyrinogen oxidase activity"/>
    <property type="evidence" value="ECO:0007669"/>
    <property type="project" value="UniProtKB-EC"/>
</dbReference>
<keyword evidence="8" id="KW-1185">Reference proteome</keyword>
<dbReference type="InterPro" id="IPR036406">
    <property type="entry name" value="Coprogen_oxidase_aer_sf"/>
</dbReference>
<evidence type="ECO:0000256" key="5">
    <source>
        <dbReference type="ARBA" id="ARBA00023002"/>
    </source>
</evidence>
<dbReference type="Gene3D" id="3.40.1500.10">
    <property type="entry name" value="Coproporphyrinogen III oxidase, aerobic"/>
    <property type="match status" value="1"/>
</dbReference>
<evidence type="ECO:0000256" key="2">
    <source>
        <dbReference type="ARBA" id="ARBA00010644"/>
    </source>
</evidence>
<feature type="non-terminal residue" evidence="7">
    <location>
        <position position="159"/>
    </location>
</feature>
<keyword evidence="6" id="KW-0627">Porphyrin biosynthesis</keyword>
<comment type="caution">
    <text evidence="7">The sequence shown here is derived from an EMBL/GenBank/DDBJ whole genome shotgun (WGS) entry which is preliminary data.</text>
</comment>